<name>A0ACC2N7J4_9HYME</name>
<reference evidence="1" key="1">
    <citation type="submission" date="2023-04" db="EMBL/GenBank/DDBJ databases">
        <title>A chromosome-level genome assembly of the parasitoid wasp Eretmocerus hayati.</title>
        <authorList>
            <person name="Zhong Y."/>
            <person name="Liu S."/>
            <person name="Liu Y."/>
        </authorList>
    </citation>
    <scope>NUCLEOTIDE SEQUENCE</scope>
    <source>
        <strain evidence="1">ZJU_SS_LIU_2023</strain>
    </source>
</reference>
<dbReference type="EMBL" id="CM056744">
    <property type="protein sequence ID" value="KAJ8666678.1"/>
    <property type="molecule type" value="Genomic_DNA"/>
</dbReference>
<organism evidence="1 2">
    <name type="scientific">Eretmocerus hayati</name>
    <dbReference type="NCBI Taxonomy" id="131215"/>
    <lineage>
        <taxon>Eukaryota</taxon>
        <taxon>Metazoa</taxon>
        <taxon>Ecdysozoa</taxon>
        <taxon>Arthropoda</taxon>
        <taxon>Hexapoda</taxon>
        <taxon>Insecta</taxon>
        <taxon>Pterygota</taxon>
        <taxon>Neoptera</taxon>
        <taxon>Endopterygota</taxon>
        <taxon>Hymenoptera</taxon>
        <taxon>Apocrita</taxon>
        <taxon>Proctotrupomorpha</taxon>
        <taxon>Chalcidoidea</taxon>
        <taxon>Aphelinidae</taxon>
        <taxon>Aphelininae</taxon>
        <taxon>Eretmocerus</taxon>
    </lineage>
</organism>
<accession>A0ACC2N7J4</accession>
<proteinExistence type="predicted"/>
<evidence type="ECO:0000313" key="1">
    <source>
        <dbReference type="EMBL" id="KAJ8666678.1"/>
    </source>
</evidence>
<keyword evidence="2" id="KW-1185">Reference proteome</keyword>
<sequence length="216" mass="23613">MATVTHLLEPVPTQIGGDSRGCGPFGVQFVVPCGDGRVPPSPYPHGSVGTRKVAGRSGYSSSYLVATVAYLQALIHTVRWGLERSRAVRGTVRRTLWRRSRTSKPVSTRFGGDSKGRGPFGVQFVVPCGDGRVPPSPYPHGSVGTRKVAGRSGYSSSYLVATVAYLQARIHTVRWGLERSRAVRDTVRRIGWLIAWVRSSGLFLFVWCDDRIEAVE</sequence>
<gene>
    <name evidence="1" type="ORF">QAD02_008340</name>
</gene>
<comment type="caution">
    <text evidence="1">The sequence shown here is derived from an EMBL/GenBank/DDBJ whole genome shotgun (WGS) entry which is preliminary data.</text>
</comment>
<evidence type="ECO:0000313" key="2">
    <source>
        <dbReference type="Proteomes" id="UP001239111"/>
    </source>
</evidence>
<protein>
    <submittedName>
        <fullName evidence="1">Uncharacterized protein</fullName>
    </submittedName>
</protein>
<dbReference type="Proteomes" id="UP001239111">
    <property type="component" value="Chromosome 4"/>
</dbReference>